<dbReference type="PANTHER" id="PTHR40050">
    <property type="entry name" value="INNER SPORE COAT PROTEIN H"/>
    <property type="match status" value="1"/>
</dbReference>
<name>A0ABX3ZMJ0_9BACL</name>
<keyword evidence="3" id="KW-0167">Capsid protein</keyword>
<gene>
    <name evidence="3" type="ORF">CBM15_03315</name>
</gene>
<protein>
    <submittedName>
        <fullName evidence="3">Spore coat protein</fullName>
    </submittedName>
</protein>
<comment type="caution">
    <text evidence="3">The sequence shown here is derived from an EMBL/GenBank/DDBJ whole genome shotgun (WGS) entry which is preliminary data.</text>
</comment>
<feature type="region of interest" description="Disordered" evidence="1">
    <location>
        <begin position="311"/>
        <end position="342"/>
    </location>
</feature>
<dbReference type="Proteomes" id="UP000196594">
    <property type="component" value="Unassembled WGS sequence"/>
</dbReference>
<proteinExistence type="predicted"/>
<dbReference type="Pfam" id="PF08757">
    <property type="entry name" value="CotH"/>
    <property type="match status" value="1"/>
</dbReference>
<feature type="transmembrane region" description="Helical" evidence="2">
    <location>
        <begin position="571"/>
        <end position="591"/>
    </location>
</feature>
<evidence type="ECO:0000256" key="1">
    <source>
        <dbReference type="SAM" id="MobiDB-lite"/>
    </source>
</evidence>
<dbReference type="PANTHER" id="PTHR40050:SF1">
    <property type="entry name" value="INNER SPORE COAT PROTEIN H"/>
    <property type="match status" value="1"/>
</dbReference>
<sequence>MKVRTRWLVVPIILTVAVVIAAVYGLKYFNVEKSTAGYDYKEQLFKEDELAVVEITVSDSNWNKILDNPTAEEYVEAKVTINGEAYDNVGVRAKGNSSLSSVANSDSERYSLKVDFAQYDTNQTFYGLEKINLNNNFSDTTQMKEFVSYELMEQLWIVTPAHSYVKVLVNGEYYGLMLAVEEIGEAFAKTNFGSTEGFIFKPEGDGSDLAYKSDDTDDYAGIFDEVKMNKKTAEKNSNIINMMKEISEGDTSSVNIDEAARYFALNTALVSMDSYQGSFKHNYYLYEDENGQFSVIPWDYNMSFGGFGGGGGRPDGQVNADTGQNNEAQTEEPTNNPPQINGGMGGGGMMLNETIITDSNINFSITEPVSGTTVDARPLLKIILENEEARALYDGYLEKIAAEILTEQNVLAITTKLQDLLQEAVEEDPSKFATTEQFLAGVSDEQSLPEFAKQRSESILKQLAGEIEGVSGAGSGFGGAPGGEMNGEMSEMNGQALPDFGNNGQGNANQGSGNRPQINGQLPANGENGAQGGPPEMNGEMPNFENMPQMNGMPGQQHTNDAATGSSKQTIIILAASFAAVIIAIGAVVILSRRKYKKG</sequence>
<feature type="region of interest" description="Disordered" evidence="1">
    <location>
        <begin position="490"/>
        <end position="539"/>
    </location>
</feature>
<feature type="transmembrane region" description="Helical" evidence="2">
    <location>
        <begin position="7"/>
        <end position="26"/>
    </location>
</feature>
<evidence type="ECO:0000256" key="2">
    <source>
        <dbReference type="SAM" id="Phobius"/>
    </source>
</evidence>
<keyword evidence="3" id="KW-0946">Virion</keyword>
<accession>A0ABX3ZMJ0</accession>
<keyword evidence="2" id="KW-1133">Transmembrane helix</keyword>
<feature type="compositionally biased region" description="Polar residues" evidence="1">
    <location>
        <begin position="319"/>
        <end position="339"/>
    </location>
</feature>
<organism evidence="3 4">
    <name type="scientific">Solibacillus kalamii</name>
    <dbReference type="NCBI Taxonomy" id="1748298"/>
    <lineage>
        <taxon>Bacteria</taxon>
        <taxon>Bacillati</taxon>
        <taxon>Bacillota</taxon>
        <taxon>Bacilli</taxon>
        <taxon>Bacillales</taxon>
        <taxon>Caryophanaceae</taxon>
        <taxon>Solibacillus</taxon>
    </lineage>
</organism>
<feature type="compositionally biased region" description="Low complexity" evidence="1">
    <location>
        <begin position="501"/>
        <end position="514"/>
    </location>
</feature>
<dbReference type="InterPro" id="IPR014867">
    <property type="entry name" value="Spore_coat_CotH_CotH2/3/7"/>
</dbReference>
<reference evidence="3 4" key="1">
    <citation type="journal article" date="2017" name="Int. J. Syst. Evol. Microbiol.">
        <title>Solibacillus kalamii sp. nov., isolated from a high-efficiency particulate arrestance filter system used in the International Space Station.</title>
        <authorList>
            <person name="Checinska Sielaff A."/>
            <person name="Kumar R.M."/>
            <person name="Pal D."/>
            <person name="Mayilraj S."/>
            <person name="Venkateswaran K."/>
        </authorList>
    </citation>
    <scope>NUCLEOTIDE SEQUENCE [LARGE SCALE GENOMIC DNA]</scope>
    <source>
        <strain evidence="3 4">ISSFR-015</strain>
    </source>
</reference>
<keyword evidence="4" id="KW-1185">Reference proteome</keyword>
<evidence type="ECO:0000313" key="4">
    <source>
        <dbReference type="Proteomes" id="UP000196594"/>
    </source>
</evidence>
<dbReference type="EMBL" id="NHNT01000001">
    <property type="protein sequence ID" value="OUZ40919.1"/>
    <property type="molecule type" value="Genomic_DNA"/>
</dbReference>
<keyword evidence="2" id="KW-0812">Transmembrane</keyword>
<keyword evidence="2" id="KW-0472">Membrane</keyword>
<evidence type="ECO:0000313" key="3">
    <source>
        <dbReference type="EMBL" id="OUZ40919.1"/>
    </source>
</evidence>